<gene>
    <name evidence="2" type="ORF">B0H67DRAFT_589057</name>
</gene>
<evidence type="ECO:0000313" key="3">
    <source>
        <dbReference type="Proteomes" id="UP001172102"/>
    </source>
</evidence>
<reference evidence="2" key="1">
    <citation type="submission" date="2023-06" db="EMBL/GenBank/DDBJ databases">
        <title>Genome-scale phylogeny and comparative genomics of the fungal order Sordariales.</title>
        <authorList>
            <consortium name="Lawrence Berkeley National Laboratory"/>
            <person name="Hensen N."/>
            <person name="Bonometti L."/>
            <person name="Westerberg I."/>
            <person name="Brannstrom I.O."/>
            <person name="Guillou S."/>
            <person name="Cros-Aarteil S."/>
            <person name="Calhoun S."/>
            <person name="Haridas S."/>
            <person name="Kuo A."/>
            <person name="Mondo S."/>
            <person name="Pangilinan J."/>
            <person name="Riley R."/>
            <person name="Labutti K."/>
            <person name="Andreopoulos B."/>
            <person name="Lipzen A."/>
            <person name="Chen C."/>
            <person name="Yanf M."/>
            <person name="Daum C."/>
            <person name="Ng V."/>
            <person name="Clum A."/>
            <person name="Steindorff A."/>
            <person name="Ohm R."/>
            <person name="Martin F."/>
            <person name="Silar P."/>
            <person name="Natvig D."/>
            <person name="Lalanne C."/>
            <person name="Gautier V."/>
            <person name="Ament-Velasquez S.L."/>
            <person name="Kruys A."/>
            <person name="Hutchinson M.I."/>
            <person name="Powell A.J."/>
            <person name="Barry K."/>
            <person name="Miller A.N."/>
            <person name="Grigoriev I.V."/>
            <person name="Debuchy R."/>
            <person name="Gladieux P."/>
            <person name="Thoren M.H."/>
            <person name="Johannesson H."/>
        </authorList>
    </citation>
    <scope>NUCLEOTIDE SEQUENCE</scope>
    <source>
        <strain evidence="2">SMH4607-1</strain>
    </source>
</reference>
<evidence type="ECO:0000313" key="2">
    <source>
        <dbReference type="EMBL" id="KAK0707999.1"/>
    </source>
</evidence>
<evidence type="ECO:0000256" key="1">
    <source>
        <dbReference type="SAM" id="MobiDB-lite"/>
    </source>
</evidence>
<sequence>MDYVPPHLFKYLLETSQYLFINAMLPFLSSVCLMPLCPCGLYNVKARFQFNSVLTTAKQPSLQYICICEYPVPEHSPQLPIVQGIRVMAPPKPFLPALLALALPAEGFPGFVARDVACGPCPAAPTVTVTAPVLPPVHTVTVTELGPSAVPPEIQTVTVTHPGPGHGGPPGPNWGSYPLPPPPPVQAHTVTVTAAAPPLPLITLWETVYINHSPSASTMTLTHTETTTPSQAWPSHPPGGPNNPLTVTFTRPYPHLEPPATVTATITESAPAAEHTLPPWDPSNVLLGSDWYDPNTPTWTHPAPSGGPYGPPEWVWGCDSQGGNCPGEGEKPTVWNVETPMATATGWGDDCTGSTSMVTVFNTLTQTVHPSVEAAPMATSEAETGWPSPEDIKAWSVGEEDEGIYGGRGY</sequence>
<proteinExistence type="predicted"/>
<dbReference type="EMBL" id="JAUKUA010000006">
    <property type="protein sequence ID" value="KAK0707999.1"/>
    <property type="molecule type" value="Genomic_DNA"/>
</dbReference>
<protein>
    <submittedName>
        <fullName evidence="2">Uncharacterized protein</fullName>
    </submittedName>
</protein>
<organism evidence="2 3">
    <name type="scientific">Lasiosphaeris hirsuta</name>
    <dbReference type="NCBI Taxonomy" id="260670"/>
    <lineage>
        <taxon>Eukaryota</taxon>
        <taxon>Fungi</taxon>
        <taxon>Dikarya</taxon>
        <taxon>Ascomycota</taxon>
        <taxon>Pezizomycotina</taxon>
        <taxon>Sordariomycetes</taxon>
        <taxon>Sordariomycetidae</taxon>
        <taxon>Sordariales</taxon>
        <taxon>Lasiosphaeriaceae</taxon>
        <taxon>Lasiosphaeris</taxon>
    </lineage>
</organism>
<name>A0AA40A2D1_9PEZI</name>
<dbReference type="Proteomes" id="UP001172102">
    <property type="component" value="Unassembled WGS sequence"/>
</dbReference>
<comment type="caution">
    <text evidence="2">The sequence shown here is derived from an EMBL/GenBank/DDBJ whole genome shotgun (WGS) entry which is preliminary data.</text>
</comment>
<feature type="region of interest" description="Disordered" evidence="1">
    <location>
        <begin position="160"/>
        <end position="181"/>
    </location>
</feature>
<dbReference type="AlphaFoldDB" id="A0AA40A2D1"/>
<keyword evidence="3" id="KW-1185">Reference proteome</keyword>
<feature type="compositionally biased region" description="Pro residues" evidence="1">
    <location>
        <begin position="167"/>
        <end position="181"/>
    </location>
</feature>
<accession>A0AA40A2D1</accession>